<evidence type="ECO:0000256" key="1">
    <source>
        <dbReference type="ARBA" id="ARBA00005125"/>
    </source>
</evidence>
<dbReference type="InterPro" id="IPR036291">
    <property type="entry name" value="NAD(P)-bd_dom_sf"/>
</dbReference>
<comment type="caution">
    <text evidence="4">The sequence shown here is derived from an EMBL/GenBank/DDBJ whole genome shotgun (WGS) entry which is preliminary data.</text>
</comment>
<accession>A0A158I6H7</accession>
<organism evidence="4 5">
    <name type="scientific">Caballeronia choica</name>
    <dbReference type="NCBI Taxonomy" id="326476"/>
    <lineage>
        <taxon>Bacteria</taxon>
        <taxon>Pseudomonadati</taxon>
        <taxon>Pseudomonadota</taxon>
        <taxon>Betaproteobacteria</taxon>
        <taxon>Burkholderiales</taxon>
        <taxon>Burkholderiaceae</taxon>
        <taxon>Caballeronia</taxon>
    </lineage>
</organism>
<proteinExistence type="inferred from homology"/>
<gene>
    <name evidence="4" type="ORF">AWB68_02551</name>
</gene>
<dbReference type="EMBL" id="FCON02000022">
    <property type="protein sequence ID" value="SAL52212.1"/>
    <property type="molecule type" value="Genomic_DNA"/>
</dbReference>
<evidence type="ECO:0000256" key="2">
    <source>
        <dbReference type="ARBA" id="ARBA00007637"/>
    </source>
</evidence>
<sequence length="302" mass="33163">MSTTLVTGGLGYVGRNIVKQLAQAGQRVVSFNRDYVELDDDLVTAVQGELYDIPRIVRTIQQFGVTSVIHTAAMSHPDLSIELPLTTVAANIDGTVHLLEAMRLAGVKRLVNFSSETVYGHIDGEVTEESKLSPTTPYGVTKVATEMFGKVYNDLYQMEVVSIRVSEVYGPGNKMPQVTRDMIKAVLGGQPFRMTTGGDHQFQLIHIEDVARAAILASKAKAVKGSVFNITGGSRVSLNQMADIVKISIPEADIEIGPGFWHLDKQGPWNIDAAARELDYQASRELKEGIADYIEWLRNHAY</sequence>
<comment type="similarity">
    <text evidence="2">Belongs to the NAD(P)-dependent epimerase/dehydratase family.</text>
</comment>
<keyword evidence="5" id="KW-1185">Reference proteome</keyword>
<reference evidence="4" key="1">
    <citation type="submission" date="2016-01" db="EMBL/GenBank/DDBJ databases">
        <authorList>
            <person name="Peeters C."/>
        </authorList>
    </citation>
    <scope>NUCLEOTIDE SEQUENCE [LARGE SCALE GENOMIC DNA]</scope>
    <source>
        <strain evidence="4">LMG 22940</strain>
    </source>
</reference>
<dbReference type="InterPro" id="IPR001509">
    <property type="entry name" value="Epimerase_deHydtase"/>
</dbReference>
<dbReference type="PANTHER" id="PTHR43000">
    <property type="entry name" value="DTDP-D-GLUCOSE 4,6-DEHYDRATASE-RELATED"/>
    <property type="match status" value="1"/>
</dbReference>
<dbReference type="AlphaFoldDB" id="A0A158I6H7"/>
<dbReference type="SUPFAM" id="SSF51735">
    <property type="entry name" value="NAD(P)-binding Rossmann-fold domains"/>
    <property type="match status" value="1"/>
</dbReference>
<dbReference type="OrthoDB" id="9801056at2"/>
<dbReference type="Gene3D" id="3.40.50.720">
    <property type="entry name" value="NAD(P)-binding Rossmann-like Domain"/>
    <property type="match status" value="1"/>
</dbReference>
<evidence type="ECO:0000259" key="3">
    <source>
        <dbReference type="Pfam" id="PF01370"/>
    </source>
</evidence>
<comment type="pathway">
    <text evidence="1">Bacterial outer membrane biogenesis; LPS O-antigen biosynthesis.</text>
</comment>
<evidence type="ECO:0000313" key="5">
    <source>
        <dbReference type="Proteomes" id="UP000054770"/>
    </source>
</evidence>
<dbReference type="Pfam" id="PF01370">
    <property type="entry name" value="Epimerase"/>
    <property type="match status" value="1"/>
</dbReference>
<dbReference type="Proteomes" id="UP000054770">
    <property type="component" value="Unassembled WGS sequence"/>
</dbReference>
<name>A0A158I6H7_9BURK</name>
<feature type="domain" description="NAD-dependent epimerase/dehydratase" evidence="3">
    <location>
        <begin position="5"/>
        <end position="230"/>
    </location>
</feature>
<protein>
    <submittedName>
        <fullName evidence="4">dTDP-glucose 4,6-dehydratase</fullName>
    </submittedName>
</protein>
<dbReference type="RefSeq" id="WP_087644701.1">
    <property type="nucleotide sequence ID" value="NZ_FCON02000022.1"/>
</dbReference>
<evidence type="ECO:0000313" key="4">
    <source>
        <dbReference type="EMBL" id="SAL52212.1"/>
    </source>
</evidence>